<sequence length="92" mass="9760">MTSGGGVDSDGFLCLNIKAVGVGPTKEECKPSDLTGSTDGITSTGRAWTTCSEIARSPRPVSPSSNFRVTGAAKYYADEWSDACCWQYGELR</sequence>
<accession>A0A0D9V2E1</accession>
<protein>
    <submittedName>
        <fullName evidence="1">Uncharacterized protein</fullName>
    </submittedName>
</protein>
<evidence type="ECO:0000313" key="1">
    <source>
        <dbReference type="EnsemblPlants" id="LPERR01G17980.1"/>
    </source>
</evidence>
<dbReference type="EnsemblPlants" id="LPERR01G17980.1">
    <property type="protein sequence ID" value="LPERR01G17980.1"/>
    <property type="gene ID" value="LPERR01G17980"/>
</dbReference>
<dbReference type="Proteomes" id="UP000032180">
    <property type="component" value="Chromosome 1"/>
</dbReference>
<dbReference type="HOGENOM" id="CLU_2416454_0_0_1"/>
<name>A0A0D9V2E1_9ORYZ</name>
<dbReference type="Gramene" id="LPERR01G17980.1">
    <property type="protein sequence ID" value="LPERR01G17980.1"/>
    <property type="gene ID" value="LPERR01G17980"/>
</dbReference>
<reference evidence="2" key="2">
    <citation type="submission" date="2013-12" db="EMBL/GenBank/DDBJ databases">
        <authorList>
            <person name="Yu Y."/>
            <person name="Lee S."/>
            <person name="de Baynast K."/>
            <person name="Wissotski M."/>
            <person name="Liu L."/>
            <person name="Talag J."/>
            <person name="Goicoechea J."/>
            <person name="Angelova A."/>
            <person name="Jetty R."/>
            <person name="Kudrna D."/>
            <person name="Golser W."/>
            <person name="Rivera L."/>
            <person name="Zhang J."/>
            <person name="Wing R."/>
        </authorList>
    </citation>
    <scope>NUCLEOTIDE SEQUENCE</scope>
</reference>
<proteinExistence type="predicted"/>
<evidence type="ECO:0000313" key="2">
    <source>
        <dbReference type="Proteomes" id="UP000032180"/>
    </source>
</evidence>
<keyword evidence="2" id="KW-1185">Reference proteome</keyword>
<organism evidence="1 2">
    <name type="scientific">Leersia perrieri</name>
    <dbReference type="NCBI Taxonomy" id="77586"/>
    <lineage>
        <taxon>Eukaryota</taxon>
        <taxon>Viridiplantae</taxon>
        <taxon>Streptophyta</taxon>
        <taxon>Embryophyta</taxon>
        <taxon>Tracheophyta</taxon>
        <taxon>Spermatophyta</taxon>
        <taxon>Magnoliopsida</taxon>
        <taxon>Liliopsida</taxon>
        <taxon>Poales</taxon>
        <taxon>Poaceae</taxon>
        <taxon>BOP clade</taxon>
        <taxon>Oryzoideae</taxon>
        <taxon>Oryzeae</taxon>
        <taxon>Oryzinae</taxon>
        <taxon>Leersia</taxon>
    </lineage>
</organism>
<reference evidence="1" key="3">
    <citation type="submission" date="2015-04" db="UniProtKB">
        <authorList>
            <consortium name="EnsemblPlants"/>
        </authorList>
    </citation>
    <scope>IDENTIFICATION</scope>
</reference>
<reference evidence="1 2" key="1">
    <citation type="submission" date="2012-08" db="EMBL/GenBank/DDBJ databases">
        <title>Oryza genome evolution.</title>
        <authorList>
            <person name="Wing R.A."/>
        </authorList>
    </citation>
    <scope>NUCLEOTIDE SEQUENCE</scope>
</reference>
<dbReference type="AlphaFoldDB" id="A0A0D9V2E1"/>